<protein>
    <submittedName>
        <fullName evidence="1">Uncharacterized protein</fullName>
    </submittedName>
</protein>
<organism evidence="1">
    <name type="scientific">Acinetobacter baumannii WM99c</name>
    <dbReference type="NCBI Taxonomy" id="945555"/>
    <lineage>
        <taxon>Bacteria</taxon>
        <taxon>Pseudomonadati</taxon>
        <taxon>Pseudomonadota</taxon>
        <taxon>Gammaproteobacteria</taxon>
        <taxon>Moraxellales</taxon>
        <taxon>Moraxellaceae</taxon>
        <taxon>Acinetobacter</taxon>
        <taxon>Acinetobacter calcoaceticus/baumannii complex</taxon>
    </lineage>
</organism>
<name>A0A385ETE0_ACIBA</name>
<proteinExistence type="predicted"/>
<dbReference type="AlphaFoldDB" id="A0A385ETE0"/>
<gene>
    <name evidence="1" type="ORF">BSF95_01174</name>
</gene>
<dbReference type="EMBL" id="CP031743">
    <property type="protein sequence ID" value="AXQ89568.1"/>
    <property type="molecule type" value="Genomic_DNA"/>
</dbReference>
<reference evidence="1" key="1">
    <citation type="submission" date="2018-08" db="EMBL/GenBank/DDBJ databases">
        <title>Complete genome sequence of Acinetobacter baumannii strain WM99c.</title>
        <authorList>
            <person name="Nigro S.J."/>
            <person name="Wick R.R."/>
            <person name="Holt K.E."/>
            <person name="Hall R.M."/>
        </authorList>
    </citation>
    <scope>NUCLEOTIDE SEQUENCE</scope>
    <source>
        <strain evidence="1">WM99c</strain>
    </source>
</reference>
<accession>A0A385ETE0</accession>
<evidence type="ECO:0000313" key="1">
    <source>
        <dbReference type="EMBL" id="AXQ89568.1"/>
    </source>
</evidence>
<sequence length="114" mass="13196">MKPEQFIREQGLDKAREVVEGIPSKYMECYYSTLCYCTKAKKYSDRFNPRIELVNMDDLKRLMESVALVIEHYTVERAKIYANSPYTAPEVKQALERAIVDYESIYGGGESHAN</sequence>